<reference evidence="3" key="1">
    <citation type="submission" date="2022-11" db="UniProtKB">
        <authorList>
            <consortium name="WormBaseParasite"/>
        </authorList>
    </citation>
    <scope>IDENTIFICATION</scope>
</reference>
<evidence type="ECO:0000313" key="2">
    <source>
        <dbReference type="Proteomes" id="UP000887566"/>
    </source>
</evidence>
<proteinExistence type="predicted"/>
<name>A0A914UWW2_9BILA</name>
<evidence type="ECO:0000313" key="3">
    <source>
        <dbReference type="WBParaSite" id="PSAMB.scaffold1278size33446.g12216.t1"/>
    </source>
</evidence>
<feature type="region of interest" description="Disordered" evidence="1">
    <location>
        <begin position="1"/>
        <end position="38"/>
    </location>
</feature>
<keyword evidence="2" id="KW-1185">Reference proteome</keyword>
<organism evidence="2 3">
    <name type="scientific">Plectus sambesii</name>
    <dbReference type="NCBI Taxonomy" id="2011161"/>
    <lineage>
        <taxon>Eukaryota</taxon>
        <taxon>Metazoa</taxon>
        <taxon>Ecdysozoa</taxon>
        <taxon>Nematoda</taxon>
        <taxon>Chromadorea</taxon>
        <taxon>Plectida</taxon>
        <taxon>Plectina</taxon>
        <taxon>Plectoidea</taxon>
        <taxon>Plectidae</taxon>
        <taxon>Plectus</taxon>
    </lineage>
</organism>
<protein>
    <submittedName>
        <fullName evidence="3">Uncharacterized protein</fullName>
    </submittedName>
</protein>
<dbReference type="WBParaSite" id="PSAMB.scaffold1278size33446.g12216.t1">
    <property type="protein sequence ID" value="PSAMB.scaffold1278size33446.g12216.t1"/>
    <property type="gene ID" value="PSAMB.scaffold1278size33446.g12216"/>
</dbReference>
<accession>A0A914UWW2</accession>
<evidence type="ECO:0000256" key="1">
    <source>
        <dbReference type="SAM" id="MobiDB-lite"/>
    </source>
</evidence>
<sequence length="114" mass="12740">MSQWAKLNSAIDAETLASGPQTRPSRTGSEGERGSRVQFSLIRRDRLAPTQYTTAGVFPARDRHRRLLPAISAGKARLNMRTNCRRSCSWSANASHRTPVAKRPHFLLLLLRTA</sequence>
<dbReference type="AlphaFoldDB" id="A0A914UWW2"/>
<feature type="compositionally biased region" description="Polar residues" evidence="1">
    <location>
        <begin position="18"/>
        <end position="28"/>
    </location>
</feature>
<dbReference type="Proteomes" id="UP000887566">
    <property type="component" value="Unplaced"/>
</dbReference>